<dbReference type="InterPro" id="IPR003615">
    <property type="entry name" value="HNH_nuc"/>
</dbReference>
<reference evidence="3 4" key="1">
    <citation type="submission" date="2018-11" db="EMBL/GenBank/DDBJ databases">
        <title>Sequencing the genomes of 1000 actinobacteria strains.</title>
        <authorList>
            <person name="Klenk H.-P."/>
        </authorList>
    </citation>
    <scope>NUCLEOTIDE SEQUENCE [LARGE SCALE GENOMIC DNA]</scope>
    <source>
        <strain evidence="3 4">DSM 12652</strain>
    </source>
</reference>
<dbReference type="GO" id="GO:0003676">
    <property type="term" value="F:nucleic acid binding"/>
    <property type="evidence" value="ECO:0007669"/>
    <property type="project" value="InterPro"/>
</dbReference>
<dbReference type="Pfam" id="PF01844">
    <property type="entry name" value="HNH"/>
    <property type="match status" value="1"/>
</dbReference>
<dbReference type="Gene3D" id="1.10.30.50">
    <property type="match status" value="1"/>
</dbReference>
<evidence type="ECO:0000259" key="2">
    <source>
        <dbReference type="SMART" id="SM00507"/>
    </source>
</evidence>
<dbReference type="GO" id="GO:0008270">
    <property type="term" value="F:zinc ion binding"/>
    <property type="evidence" value="ECO:0007669"/>
    <property type="project" value="InterPro"/>
</dbReference>
<proteinExistence type="inferred from homology"/>
<dbReference type="SMART" id="SM00507">
    <property type="entry name" value="HNHc"/>
    <property type="match status" value="1"/>
</dbReference>
<comment type="caution">
    <text evidence="3">The sequence shown here is derived from an EMBL/GenBank/DDBJ whole genome shotgun (WGS) entry which is preliminary data.</text>
</comment>
<dbReference type="GO" id="GO:0004519">
    <property type="term" value="F:endonuclease activity"/>
    <property type="evidence" value="ECO:0007669"/>
    <property type="project" value="InterPro"/>
</dbReference>
<name>A0A3N2CUS7_9ACTN</name>
<dbReference type="AlphaFoldDB" id="A0A3N2CUS7"/>
<organism evidence="3 4">
    <name type="scientific">Nocardioides aurantiacus</name>
    <dbReference type="NCBI Taxonomy" id="86796"/>
    <lineage>
        <taxon>Bacteria</taxon>
        <taxon>Bacillati</taxon>
        <taxon>Actinomycetota</taxon>
        <taxon>Actinomycetes</taxon>
        <taxon>Propionibacteriales</taxon>
        <taxon>Nocardioidaceae</taxon>
        <taxon>Nocardioides</taxon>
    </lineage>
</organism>
<sequence length="426" mass="46368">MSTSGGETTTAHPVADFVDRLRSRLDDLDRPTARPVWAMTPVEQRNVLTELAVAQAQLDSLRLAVLAEADRSGVTADTGARSAADWVATETRQTRAGARSELRLARALEEHGPLRDAYGHGWVTTEQARVIVAAVDLLPTTGDLAVTVEDRIDAEVWLIMQAQEHDATMLRVLGRRLFEVVAPDRAEEIEGRLLEAEEQAAARRTTLTMREDDQGTCHGRFRIPARHGQMLAKMIHTLASPVRPDPPAADVDDAPLSVRHGVAFTELIERIPADSLPTAGGVGATVVVTMTLDQLLGRLEDAGVATLDTGGRITAAEARRLACGAGIVPAVLGGTSVPLDLGRERRYASKHQRIAAQLRDGHCTAQGCDAPPALCHLHHDVPWSEGGATDQHNLRLLCGHHHRRVHDPAFRHERMPDGSVRFHRRE</sequence>
<dbReference type="EMBL" id="RKHO01000001">
    <property type="protein sequence ID" value="ROR91300.1"/>
    <property type="molecule type" value="Genomic_DNA"/>
</dbReference>
<dbReference type="Proteomes" id="UP000281738">
    <property type="component" value="Unassembled WGS sequence"/>
</dbReference>
<dbReference type="RefSeq" id="WP_123390747.1">
    <property type="nucleotide sequence ID" value="NZ_RKHO01000001.1"/>
</dbReference>
<dbReference type="Pfam" id="PF02720">
    <property type="entry name" value="DUF222"/>
    <property type="match status" value="1"/>
</dbReference>
<dbReference type="InterPro" id="IPR002711">
    <property type="entry name" value="HNH"/>
</dbReference>
<gene>
    <name evidence="3" type="ORF">EDD33_2166</name>
</gene>
<dbReference type="OrthoDB" id="3634417at2"/>
<accession>A0A3N2CUS7</accession>
<protein>
    <submittedName>
        <fullName evidence="3">Uncharacterized protein DUF222</fullName>
    </submittedName>
</protein>
<dbReference type="CDD" id="cd00085">
    <property type="entry name" value="HNHc"/>
    <property type="match status" value="1"/>
</dbReference>
<keyword evidence="4" id="KW-1185">Reference proteome</keyword>
<evidence type="ECO:0000256" key="1">
    <source>
        <dbReference type="ARBA" id="ARBA00023450"/>
    </source>
</evidence>
<feature type="domain" description="HNH nuclease" evidence="2">
    <location>
        <begin position="351"/>
        <end position="403"/>
    </location>
</feature>
<evidence type="ECO:0000313" key="3">
    <source>
        <dbReference type="EMBL" id="ROR91300.1"/>
    </source>
</evidence>
<comment type="similarity">
    <text evidence="1">Belongs to the Rv1128c/1148c/1588c/1702c/1945/3466 family.</text>
</comment>
<dbReference type="InterPro" id="IPR003870">
    <property type="entry name" value="DUF222"/>
</dbReference>
<evidence type="ECO:0000313" key="4">
    <source>
        <dbReference type="Proteomes" id="UP000281738"/>
    </source>
</evidence>